<protein>
    <submittedName>
        <fullName evidence="2">Helix-turn-helix domain-containing protein</fullName>
    </submittedName>
</protein>
<sequence>MTKKKGRPKTTVEDLPRLLTTAEAAEYLGIATGTLHNWRSADAGPDYVVMGSWVRYAAEDLEEWRESHTVRTRHSSVSRATRR</sequence>
<dbReference type="SUPFAM" id="SSF46955">
    <property type="entry name" value="Putative DNA-binding domain"/>
    <property type="match status" value="1"/>
</dbReference>
<feature type="domain" description="Helix-turn-helix" evidence="1">
    <location>
        <begin position="18"/>
        <end position="68"/>
    </location>
</feature>
<proteinExistence type="predicted"/>
<gene>
    <name evidence="2" type="ORF">H9871_00075</name>
</gene>
<comment type="caution">
    <text evidence="2">The sequence shown here is derived from an EMBL/GenBank/DDBJ whole genome shotgun (WGS) entry which is preliminary data.</text>
</comment>
<dbReference type="Pfam" id="PF12728">
    <property type="entry name" value="HTH_17"/>
    <property type="match status" value="1"/>
</dbReference>
<evidence type="ECO:0000259" key="1">
    <source>
        <dbReference type="Pfam" id="PF12728"/>
    </source>
</evidence>
<dbReference type="AlphaFoldDB" id="A0A9D1RYX3"/>
<name>A0A9D1RYX3_9MICC</name>
<evidence type="ECO:0000313" key="3">
    <source>
        <dbReference type="Proteomes" id="UP000824151"/>
    </source>
</evidence>
<evidence type="ECO:0000313" key="2">
    <source>
        <dbReference type="EMBL" id="HIW98518.1"/>
    </source>
</evidence>
<dbReference type="InterPro" id="IPR009061">
    <property type="entry name" value="DNA-bd_dom_put_sf"/>
</dbReference>
<dbReference type="Proteomes" id="UP000824151">
    <property type="component" value="Unassembled WGS sequence"/>
</dbReference>
<dbReference type="InterPro" id="IPR041657">
    <property type="entry name" value="HTH_17"/>
</dbReference>
<organism evidence="2 3">
    <name type="scientific">Candidatus Nesterenkonia stercoripullorum</name>
    <dbReference type="NCBI Taxonomy" id="2838701"/>
    <lineage>
        <taxon>Bacteria</taxon>
        <taxon>Bacillati</taxon>
        <taxon>Actinomycetota</taxon>
        <taxon>Actinomycetes</taxon>
        <taxon>Micrococcales</taxon>
        <taxon>Micrococcaceae</taxon>
        <taxon>Nesterenkonia</taxon>
    </lineage>
</organism>
<reference evidence="2" key="2">
    <citation type="submission" date="2021-04" db="EMBL/GenBank/DDBJ databases">
        <authorList>
            <person name="Gilroy R."/>
        </authorList>
    </citation>
    <scope>NUCLEOTIDE SEQUENCE</scope>
    <source>
        <strain evidence="2">ChiHejej3B27-3195</strain>
    </source>
</reference>
<dbReference type="EMBL" id="DXGD01000004">
    <property type="protein sequence ID" value="HIW98518.1"/>
    <property type="molecule type" value="Genomic_DNA"/>
</dbReference>
<accession>A0A9D1RYX3</accession>
<reference evidence="2" key="1">
    <citation type="journal article" date="2021" name="PeerJ">
        <title>Extensive microbial diversity within the chicken gut microbiome revealed by metagenomics and culture.</title>
        <authorList>
            <person name="Gilroy R."/>
            <person name="Ravi A."/>
            <person name="Getino M."/>
            <person name="Pursley I."/>
            <person name="Horton D.L."/>
            <person name="Alikhan N.F."/>
            <person name="Baker D."/>
            <person name="Gharbi K."/>
            <person name="Hall N."/>
            <person name="Watson M."/>
            <person name="Adriaenssens E.M."/>
            <person name="Foster-Nyarko E."/>
            <person name="Jarju S."/>
            <person name="Secka A."/>
            <person name="Antonio M."/>
            <person name="Oren A."/>
            <person name="Chaudhuri R.R."/>
            <person name="La Ragione R."/>
            <person name="Hildebrand F."/>
            <person name="Pallen M.J."/>
        </authorList>
    </citation>
    <scope>NUCLEOTIDE SEQUENCE</scope>
    <source>
        <strain evidence="2">ChiHejej3B27-3195</strain>
    </source>
</reference>